<comment type="function">
    <text evidence="1 10">Subunit of the oligosaccharyl transferase (OST) complex that catalyzes the initial transfer of a defined glycan (Glc(3)Man(9)GlcNAc(2) in eukaryotes) from the lipid carrier dolichol-pyrophosphate to an asparagine residue within an Asn-X-Ser/Thr consensus motif in nascent polypeptide chains, the first step in protein N-glycosylation. N-glycosylation occurs cotranslationally and the complex associates with the Sec61 complex at the channel-forming translocon complex that mediates protein translocation across the endoplasmic reticulum (ER). All subunits are required for a maximal enzyme activity.</text>
</comment>
<evidence type="ECO:0000256" key="10">
    <source>
        <dbReference type="RuleBase" id="RU361143"/>
    </source>
</evidence>
<dbReference type="OrthoDB" id="310030at2759"/>
<dbReference type="InterPro" id="IPR007676">
    <property type="entry name" value="Ribophorin_I"/>
</dbReference>
<evidence type="ECO:0000256" key="9">
    <source>
        <dbReference type="ARBA" id="ARBA00023136"/>
    </source>
</evidence>
<evidence type="ECO:0000313" key="12">
    <source>
        <dbReference type="Proteomes" id="UP000077002"/>
    </source>
</evidence>
<evidence type="ECO:0000256" key="8">
    <source>
        <dbReference type="ARBA" id="ARBA00022989"/>
    </source>
</evidence>
<dbReference type="PANTHER" id="PTHR21049">
    <property type="entry name" value="RIBOPHORIN I"/>
    <property type="match status" value="1"/>
</dbReference>
<comment type="caution">
    <text evidence="11">The sequence shown here is derived from an EMBL/GenBank/DDBJ whole genome shotgun (WGS) entry which is preliminary data.</text>
</comment>
<keyword evidence="12" id="KW-1185">Reference proteome</keyword>
<comment type="subcellular location">
    <subcellularLocation>
        <location evidence="2 10">Endoplasmic reticulum membrane</location>
        <topology evidence="2 10">Single-pass type I membrane protein</topology>
    </subcellularLocation>
</comment>
<keyword evidence="9 10" id="KW-0472">Membrane</keyword>
<keyword evidence="6 10" id="KW-0732">Signal</keyword>
<proteinExistence type="inferred from homology"/>
<evidence type="ECO:0000313" key="11">
    <source>
        <dbReference type="EMBL" id="OAG37599.1"/>
    </source>
</evidence>
<evidence type="ECO:0000256" key="4">
    <source>
        <dbReference type="ARBA" id="ARBA00008905"/>
    </source>
</evidence>
<comment type="pathway">
    <text evidence="3 10">Protein modification; protein glycosylation.</text>
</comment>
<dbReference type="EMBL" id="LVKK01000069">
    <property type="protein sequence ID" value="OAG37599.1"/>
    <property type="molecule type" value="Genomic_DNA"/>
</dbReference>
<dbReference type="GO" id="GO:0018279">
    <property type="term" value="P:protein N-linked glycosylation via asparagine"/>
    <property type="evidence" value="ECO:0007669"/>
    <property type="project" value="TreeGrafter"/>
</dbReference>
<gene>
    <name evidence="11" type="ORF">AYO21_08207</name>
</gene>
<keyword evidence="7 10" id="KW-0256">Endoplasmic reticulum</keyword>
<evidence type="ECO:0000256" key="6">
    <source>
        <dbReference type="ARBA" id="ARBA00022729"/>
    </source>
</evidence>
<keyword evidence="5 10" id="KW-0812">Transmembrane</keyword>
<feature type="chain" id="PRO_5007949077" description="Dolichyl-diphosphooligosaccharide--protein glycosyltransferase subunit 1" evidence="10">
    <location>
        <begin position="22"/>
        <end position="530"/>
    </location>
</feature>
<evidence type="ECO:0000256" key="7">
    <source>
        <dbReference type="ARBA" id="ARBA00022824"/>
    </source>
</evidence>
<dbReference type="Pfam" id="PF04597">
    <property type="entry name" value="Ribophorin_I"/>
    <property type="match status" value="1"/>
</dbReference>
<evidence type="ECO:0000256" key="2">
    <source>
        <dbReference type="ARBA" id="ARBA00004115"/>
    </source>
</evidence>
<dbReference type="GeneID" id="34603355"/>
<protein>
    <recommendedName>
        <fullName evidence="10">Dolichyl-diphosphooligosaccharide--protein glycosyltransferase subunit 1</fullName>
    </recommendedName>
</protein>
<evidence type="ECO:0000256" key="5">
    <source>
        <dbReference type="ARBA" id="ARBA00022692"/>
    </source>
</evidence>
<dbReference type="GO" id="GO:0008250">
    <property type="term" value="C:oligosaccharyltransferase complex"/>
    <property type="evidence" value="ECO:0007669"/>
    <property type="project" value="UniProtKB-UniRule"/>
</dbReference>
<comment type="similarity">
    <text evidence="4 10">Belongs to the OST1 family.</text>
</comment>
<keyword evidence="8 10" id="KW-1133">Transmembrane helix</keyword>
<dbReference type="AlphaFoldDB" id="A0A177F314"/>
<evidence type="ECO:0000256" key="1">
    <source>
        <dbReference type="ARBA" id="ARBA00002791"/>
    </source>
</evidence>
<dbReference type="UniPathway" id="UPA00378"/>
<sequence>MRMRLSSVVGAVLALCTGVLGAESNLTEHRTTQKILTGDFKPPQVFENTNLVRTINLEKGYVRETTNVLVTNTDSSPQSEYYIPFEYDLISKIGGFDARDKKKPEFPLEVTIAALSAVSDDQGEASKYAEPGRARTEMLADFPRPTQYYVIHLSEPLPPKRTVTLSISWNVLGVLTPLPASIRQEEKQYLIYNFSAYVPTVYKTVKQKTKVKFPSADVPEYTTTTGLTSATDPEKQGTSFTYGPYDTVKVEPGTTYPVSVRYEFNKPLLVCSLLERDVEVSHWGGNLATEERYWLRHDGAKLSNQFSRLAWSTQNFYISAGQGSTSALRELKVPLKPGTVDPYFTDDIGNVSTSRFRPNNVREASLELKPRYPLFGGWKYSFRIGWNNALSSGLRKLQTQSDTYILSVPLLEGPKMPEGIQYEQLVFRVILPEGAKNVKWQTHGGTGVPPLHAEYDLHKTFMDTLGRTELKLTAYNVVDEARDVTILVTYEYPFLAAFRKPVTIFTGLAVVFVLAYLVGSVDTSIGKKKR</sequence>
<feature type="signal peptide" evidence="10">
    <location>
        <begin position="1"/>
        <end position="21"/>
    </location>
</feature>
<evidence type="ECO:0000256" key="3">
    <source>
        <dbReference type="ARBA" id="ARBA00004922"/>
    </source>
</evidence>
<organism evidence="11 12">
    <name type="scientific">Fonsecaea monophora</name>
    <dbReference type="NCBI Taxonomy" id="254056"/>
    <lineage>
        <taxon>Eukaryota</taxon>
        <taxon>Fungi</taxon>
        <taxon>Dikarya</taxon>
        <taxon>Ascomycota</taxon>
        <taxon>Pezizomycotina</taxon>
        <taxon>Eurotiomycetes</taxon>
        <taxon>Chaetothyriomycetidae</taxon>
        <taxon>Chaetothyriales</taxon>
        <taxon>Herpotrichiellaceae</taxon>
        <taxon>Fonsecaea</taxon>
    </lineage>
</organism>
<comment type="subunit">
    <text evidence="10">Component of the oligosaccharyltransferase (OST) complex.</text>
</comment>
<dbReference type="RefSeq" id="XP_022509551.1">
    <property type="nucleotide sequence ID" value="XM_022658155.1"/>
</dbReference>
<accession>A0A177F314</accession>
<dbReference type="PANTHER" id="PTHR21049:SF0">
    <property type="entry name" value="DOLICHYL-DIPHOSPHOOLIGOSACCHARIDE--PROTEIN GLYCOSYLTRANSFERASE SUBUNIT 1"/>
    <property type="match status" value="1"/>
</dbReference>
<name>A0A177F314_9EURO</name>
<reference evidence="11 12" key="1">
    <citation type="submission" date="2016-03" db="EMBL/GenBank/DDBJ databases">
        <title>Draft genome sequence of the Fonsecaea monophora CBS 269.37.</title>
        <authorList>
            <person name="Bombassaro A."/>
            <person name="Vinicius W.A."/>
            <person name="De Hoog S."/>
            <person name="Sun J."/>
            <person name="Souza E.M."/>
            <person name="Raittz R.T."/>
            <person name="Costa F."/>
            <person name="Leao A.C."/>
            <person name="Tadra-Sfeir M.Z."/>
            <person name="Baura V."/>
            <person name="Balsanelli E."/>
            <person name="Pedrosa F.O."/>
            <person name="Moreno L.F."/>
            <person name="Steffens M.B."/>
            <person name="Xi L."/>
            <person name="Bocca A.L."/>
            <person name="Felipe M.S."/>
            <person name="Teixeira M."/>
            <person name="Telles Filho F.Q."/>
            <person name="Azevedo C.M."/>
            <person name="Gomes R."/>
            <person name="Vicente V.A."/>
        </authorList>
    </citation>
    <scope>NUCLEOTIDE SEQUENCE [LARGE SCALE GENOMIC DNA]</scope>
    <source>
        <strain evidence="11 12">CBS 269.37</strain>
    </source>
</reference>
<feature type="transmembrane region" description="Helical" evidence="10">
    <location>
        <begin position="502"/>
        <end position="521"/>
    </location>
</feature>
<dbReference type="Proteomes" id="UP000077002">
    <property type="component" value="Unassembled WGS sequence"/>
</dbReference>